<feature type="transmembrane region" description="Helical" evidence="8">
    <location>
        <begin position="45"/>
        <end position="64"/>
    </location>
</feature>
<evidence type="ECO:0000256" key="8">
    <source>
        <dbReference type="SAM" id="Phobius"/>
    </source>
</evidence>
<keyword evidence="5 8" id="KW-0812">Transmembrane</keyword>
<dbReference type="Proteomes" id="UP000013523">
    <property type="component" value="Chromosome"/>
</dbReference>
<feature type="domain" description="Major facilitator superfamily (MFS) profile" evidence="9">
    <location>
        <begin position="6"/>
        <end position="396"/>
    </location>
</feature>
<dbReference type="NCBIfam" id="TIGR00882">
    <property type="entry name" value="2A0105"/>
    <property type="match status" value="1"/>
</dbReference>
<dbReference type="GO" id="GO:0030395">
    <property type="term" value="F:lactose binding"/>
    <property type="evidence" value="ECO:0007669"/>
    <property type="project" value="TreeGrafter"/>
</dbReference>
<dbReference type="Pfam" id="PF01306">
    <property type="entry name" value="LacY_symp"/>
    <property type="match status" value="1"/>
</dbReference>
<dbReference type="GO" id="GO:0005886">
    <property type="term" value="C:plasma membrane"/>
    <property type="evidence" value="ECO:0007669"/>
    <property type="project" value="UniProtKB-SubCell"/>
</dbReference>
<dbReference type="EMBL" id="CP003261">
    <property type="protein sequence ID" value="AGK98652.1"/>
    <property type="molecule type" value="Genomic_DNA"/>
</dbReference>
<feature type="transmembrane region" description="Helical" evidence="8">
    <location>
        <begin position="214"/>
        <end position="231"/>
    </location>
</feature>
<evidence type="ECO:0000313" key="11">
    <source>
        <dbReference type="Proteomes" id="UP000013523"/>
    </source>
</evidence>
<sequence>MKKRMIYWNLSLYFLLFFFAYASCFSFFAIWLGEKMNLSGAQTGIIFSVNAIFAMIFQPIYGYISDRIGLKKYVLYFITILLALAGPFYIYVYGPLLKMNFIIGAIVGGFYLGLTFIAGCASVESYIEKAGRKYDFEFGRARMWGSIGSASAAFVSGRVFNISPNINFWMATVSAMILLILVVFMKVDVSSVEVKRAESVSFNDVKQLFKLKDFWFFMIYMIGAVCVYMVYDQQFPIYYASLFPTKALGNQVFGDLNSLQVFLEAGMMFLAPFLVNKIGAKRGLILAGIIMTCRMVGSGIVSDPYSISFIKLVHSFEYATLLVSIFKYLADNFDTRLSSVLYLVGFQFATQIGTTILSPIVGKMYDRVGFRETYLFMGGLVLVFTIFAAFTLLNKKKGRVAVDKGETEIVLEELSRAN</sequence>
<evidence type="ECO:0000256" key="3">
    <source>
        <dbReference type="ARBA" id="ARBA00022475"/>
    </source>
</evidence>
<name>R4K642_CLOPA</name>
<keyword evidence="3" id="KW-1003">Cell membrane</keyword>
<dbReference type="PROSITE" id="PS50850">
    <property type="entry name" value="MFS"/>
    <property type="match status" value="1"/>
</dbReference>
<keyword evidence="2" id="KW-0813">Transport</keyword>
<dbReference type="PATRIC" id="fig|86416.3.peg.3898"/>
<dbReference type="STRING" id="86416.Clopa_3903"/>
<dbReference type="InterPro" id="IPR036259">
    <property type="entry name" value="MFS_trans_sf"/>
</dbReference>
<reference evidence="10 11" key="1">
    <citation type="submission" date="2012-01" db="EMBL/GenBank/DDBJ databases">
        <title>Complete sequence of chromosome of Clostridium pasteurianum BC1.</title>
        <authorList>
            <consortium name="US DOE Joint Genome Institute"/>
            <person name="Lucas S."/>
            <person name="Han J."/>
            <person name="Lapidus A."/>
            <person name="Cheng J.-F."/>
            <person name="Goodwin L."/>
            <person name="Pitluck S."/>
            <person name="Peters L."/>
            <person name="Mikhailova N."/>
            <person name="Teshima H."/>
            <person name="Detter J.C."/>
            <person name="Han C."/>
            <person name="Tapia R."/>
            <person name="Land M."/>
            <person name="Hauser L."/>
            <person name="Kyrpides N."/>
            <person name="Ivanova N."/>
            <person name="Pagani I."/>
            <person name="Dunn J."/>
            <person name="Taghavi S."/>
            <person name="Francis A."/>
            <person name="van der Lelie D."/>
            <person name="Woyke T."/>
        </authorList>
    </citation>
    <scope>NUCLEOTIDE SEQUENCE [LARGE SCALE GENOMIC DNA]</scope>
    <source>
        <strain evidence="10 11">BC1</strain>
    </source>
</reference>
<evidence type="ECO:0000313" key="10">
    <source>
        <dbReference type="EMBL" id="AGK98652.1"/>
    </source>
</evidence>
<dbReference type="eggNOG" id="COG2223">
    <property type="taxonomic scope" value="Bacteria"/>
</dbReference>
<dbReference type="OrthoDB" id="9150135at2"/>
<evidence type="ECO:0000259" key="9">
    <source>
        <dbReference type="PROSITE" id="PS50850"/>
    </source>
</evidence>
<dbReference type="Gene3D" id="1.20.1250.20">
    <property type="entry name" value="MFS general substrate transporter like domains"/>
    <property type="match status" value="2"/>
</dbReference>
<dbReference type="GO" id="GO:0015528">
    <property type="term" value="F:lactose:proton symporter activity"/>
    <property type="evidence" value="ECO:0007669"/>
    <property type="project" value="TreeGrafter"/>
</dbReference>
<dbReference type="RefSeq" id="WP_015616927.1">
    <property type="nucleotide sequence ID" value="NC_021182.1"/>
</dbReference>
<keyword evidence="4" id="KW-0997">Cell inner membrane</keyword>
<gene>
    <name evidence="10" type="ORF">Clopa_3903</name>
</gene>
<dbReference type="InterPro" id="IPR000576">
    <property type="entry name" value="LacY/RafB_perm_fam"/>
</dbReference>
<dbReference type="SUPFAM" id="SSF103473">
    <property type="entry name" value="MFS general substrate transporter"/>
    <property type="match status" value="1"/>
</dbReference>
<dbReference type="InterPro" id="IPR020846">
    <property type="entry name" value="MFS_dom"/>
</dbReference>
<protein>
    <submittedName>
        <fullName evidence="10">Oligosaccharide:H+ symporter</fullName>
    </submittedName>
</protein>
<dbReference type="PANTHER" id="PTHR23522:SF10">
    <property type="entry name" value="3-PHENYLPROPIONIC ACID TRANSPORTER-RELATED"/>
    <property type="match status" value="1"/>
</dbReference>
<organism evidence="10 11">
    <name type="scientific">Clostridium pasteurianum BC1</name>
    <dbReference type="NCBI Taxonomy" id="86416"/>
    <lineage>
        <taxon>Bacteria</taxon>
        <taxon>Bacillati</taxon>
        <taxon>Bacillota</taxon>
        <taxon>Clostridia</taxon>
        <taxon>Eubacteriales</taxon>
        <taxon>Clostridiaceae</taxon>
        <taxon>Clostridium</taxon>
    </lineage>
</organism>
<keyword evidence="11" id="KW-1185">Reference proteome</keyword>
<dbReference type="NCBIfam" id="NF007077">
    <property type="entry name" value="PRK09528.1"/>
    <property type="match status" value="1"/>
</dbReference>
<feature type="transmembrane region" description="Helical" evidence="8">
    <location>
        <begin position="73"/>
        <end position="93"/>
    </location>
</feature>
<proteinExistence type="predicted"/>
<feature type="transmembrane region" description="Helical" evidence="8">
    <location>
        <begin position="341"/>
        <end position="362"/>
    </location>
</feature>
<dbReference type="AlphaFoldDB" id="R4K642"/>
<dbReference type="CDD" id="cd06172">
    <property type="entry name" value="MFS_LacY"/>
    <property type="match status" value="1"/>
</dbReference>
<feature type="transmembrane region" description="Helical" evidence="8">
    <location>
        <begin position="166"/>
        <end position="187"/>
    </location>
</feature>
<evidence type="ECO:0000256" key="1">
    <source>
        <dbReference type="ARBA" id="ARBA00004429"/>
    </source>
</evidence>
<evidence type="ECO:0000256" key="7">
    <source>
        <dbReference type="ARBA" id="ARBA00023136"/>
    </source>
</evidence>
<evidence type="ECO:0000256" key="5">
    <source>
        <dbReference type="ARBA" id="ARBA00022692"/>
    </source>
</evidence>
<evidence type="ECO:0000256" key="4">
    <source>
        <dbReference type="ARBA" id="ARBA00022519"/>
    </source>
</evidence>
<accession>R4K642</accession>
<keyword evidence="6 8" id="KW-1133">Transmembrane helix</keyword>
<evidence type="ECO:0000256" key="2">
    <source>
        <dbReference type="ARBA" id="ARBA00022448"/>
    </source>
</evidence>
<feature type="transmembrane region" description="Helical" evidence="8">
    <location>
        <begin position="374"/>
        <end position="393"/>
    </location>
</feature>
<comment type="subcellular location">
    <subcellularLocation>
        <location evidence="1">Cell inner membrane</location>
        <topology evidence="1">Multi-pass membrane protein</topology>
    </subcellularLocation>
</comment>
<dbReference type="PRINTS" id="PR00174">
    <property type="entry name" value="LACYSMPORT"/>
</dbReference>
<feature type="transmembrane region" description="Helical" evidence="8">
    <location>
        <begin position="99"/>
        <end position="123"/>
    </location>
</feature>
<evidence type="ECO:0000256" key="6">
    <source>
        <dbReference type="ARBA" id="ARBA00022989"/>
    </source>
</evidence>
<dbReference type="PANTHER" id="PTHR23522">
    <property type="entry name" value="BLL5896 PROTEIN"/>
    <property type="match status" value="1"/>
</dbReference>
<feature type="transmembrane region" description="Helical" evidence="8">
    <location>
        <begin position="12"/>
        <end position="33"/>
    </location>
</feature>
<dbReference type="KEGG" id="cpas:Clopa_3903"/>
<dbReference type="HOGENOM" id="CLU_055585_0_0_9"/>
<keyword evidence="7 8" id="KW-0472">Membrane</keyword>